<evidence type="ECO:0000313" key="9">
    <source>
        <dbReference type="Proteomes" id="UP000325081"/>
    </source>
</evidence>
<evidence type="ECO:0000313" key="8">
    <source>
        <dbReference type="EMBL" id="GER36688.1"/>
    </source>
</evidence>
<keyword evidence="9" id="KW-1185">Reference proteome</keyword>
<feature type="domain" description="Sucrose synthase N-terminal" evidence="7">
    <location>
        <begin position="263"/>
        <end position="347"/>
    </location>
</feature>
<dbReference type="EMBL" id="BKCP01005195">
    <property type="protein sequence ID" value="GER36688.1"/>
    <property type="molecule type" value="Genomic_DNA"/>
</dbReference>
<proteinExistence type="inferred from homology"/>
<reference evidence="9" key="1">
    <citation type="journal article" date="2019" name="Curr. Biol.">
        <title>Genome Sequence of Striga asiatica Provides Insight into the Evolution of Plant Parasitism.</title>
        <authorList>
            <person name="Yoshida S."/>
            <person name="Kim S."/>
            <person name="Wafula E.K."/>
            <person name="Tanskanen J."/>
            <person name="Kim Y.M."/>
            <person name="Honaas L."/>
            <person name="Yang Z."/>
            <person name="Spallek T."/>
            <person name="Conn C.E."/>
            <person name="Ichihashi Y."/>
            <person name="Cheong K."/>
            <person name="Cui S."/>
            <person name="Der J.P."/>
            <person name="Gundlach H."/>
            <person name="Jiao Y."/>
            <person name="Hori C."/>
            <person name="Ishida J.K."/>
            <person name="Kasahara H."/>
            <person name="Kiba T."/>
            <person name="Kim M.S."/>
            <person name="Koo N."/>
            <person name="Laohavisit A."/>
            <person name="Lee Y.H."/>
            <person name="Lumba S."/>
            <person name="McCourt P."/>
            <person name="Mortimer J.C."/>
            <person name="Mutuku J.M."/>
            <person name="Nomura T."/>
            <person name="Sasaki-Sekimoto Y."/>
            <person name="Seto Y."/>
            <person name="Wang Y."/>
            <person name="Wakatake T."/>
            <person name="Sakakibara H."/>
            <person name="Demura T."/>
            <person name="Yamaguchi S."/>
            <person name="Yoneyama K."/>
            <person name="Manabe R.I."/>
            <person name="Nelson D.C."/>
            <person name="Schulman A.H."/>
            <person name="Timko M.P."/>
            <person name="dePamphilis C.W."/>
            <person name="Choi D."/>
            <person name="Shirasu K."/>
        </authorList>
    </citation>
    <scope>NUCLEOTIDE SEQUENCE [LARGE SCALE GENOMIC DNA]</scope>
    <source>
        <strain evidence="9">cv. UVA1</strain>
    </source>
</reference>
<evidence type="ECO:0000256" key="4">
    <source>
        <dbReference type="ARBA" id="ARBA00022679"/>
    </source>
</evidence>
<dbReference type="InterPro" id="IPR012820">
    <property type="entry name" value="Sucrose_synthase_pln/cyn"/>
</dbReference>
<evidence type="ECO:0000256" key="3">
    <source>
        <dbReference type="ARBA" id="ARBA00022676"/>
    </source>
</evidence>
<evidence type="ECO:0000256" key="1">
    <source>
        <dbReference type="ARBA" id="ARBA00005894"/>
    </source>
</evidence>
<comment type="similarity">
    <text evidence="1">Belongs to the glycosyltransferase 1 family. Plant sucrose synthase subfamily.</text>
</comment>
<dbReference type="InterPro" id="IPR000368">
    <property type="entry name" value="Sucrose_synth_GT-B1"/>
</dbReference>
<dbReference type="EC" id="2.4.1.13" evidence="2"/>
<dbReference type="GO" id="GO:0005985">
    <property type="term" value="P:sucrose metabolic process"/>
    <property type="evidence" value="ECO:0007669"/>
    <property type="project" value="InterPro"/>
</dbReference>
<dbReference type="AlphaFoldDB" id="A0A5A7PVM9"/>
<comment type="caution">
    <text evidence="8">The sequence shown here is derived from an EMBL/GenBank/DDBJ whole genome shotgun (WGS) entry which is preliminary data.</text>
</comment>
<keyword evidence="4" id="KW-0808">Transferase</keyword>
<dbReference type="Pfam" id="PF00862">
    <property type="entry name" value="GT-B_Sucrose_synth"/>
    <property type="match status" value="1"/>
</dbReference>
<feature type="domain" description="Sucrose synthase first GT-B" evidence="6">
    <location>
        <begin position="376"/>
        <end position="405"/>
    </location>
</feature>
<dbReference type="GO" id="GO:0016157">
    <property type="term" value="F:sucrose synthase activity"/>
    <property type="evidence" value="ECO:0007669"/>
    <property type="project" value="UniProtKB-EC"/>
</dbReference>
<dbReference type="Gene3D" id="3.10.450.330">
    <property type="match status" value="1"/>
</dbReference>
<evidence type="ECO:0000256" key="5">
    <source>
        <dbReference type="ARBA" id="ARBA00049030"/>
    </source>
</evidence>
<protein>
    <recommendedName>
        <fullName evidence="2">sucrose synthase</fullName>
        <ecNumber evidence="2">2.4.1.13</ecNumber>
    </recommendedName>
</protein>
<name>A0A5A7PVM9_STRAF</name>
<keyword evidence="3" id="KW-0328">Glycosyltransferase</keyword>
<dbReference type="PANTHER" id="PTHR45839:SF13">
    <property type="entry name" value="SUCROSE SYNTHASE 3"/>
    <property type="match status" value="1"/>
</dbReference>
<accession>A0A5A7PVM9</accession>
<dbReference type="Proteomes" id="UP000325081">
    <property type="component" value="Unassembled WGS sequence"/>
</dbReference>
<sequence>MRTSFYFIGQKNAYMDGMRAIPFKGLVRMGRVNQSSGREPKPENDTELSKSVNFHRNQPLGMHGEVCFNSVPSYVIKEELIYVNVKQYYVILKRSFLRAKVEMEIGASRAIKAGEMEAILQARNYQVPACEIIDVLAHRFSRNMLYIVPCRRQATKTTDIGDVHFWGTAELLFVVTFTDPPLGGRRSSLPIAPRPGNLPQWRCARASLVAGVYLFFVQGTMPSSSVRRGIRILSATGPWERADPTRIRVPELEESTNDPLPRSGKGILQPHHFIDELDNINFDDSSRTKLSDGPFGEVLKFVQEAIILPPFVAVAIWPRPCLWEFLSVNVYILSVEELTVPEYLCFKGERVDGQHSSCSRPVCSRDVPWCTAYDCILDQVGALENEMLQKIKKQGLLTTPHILIVC</sequence>
<evidence type="ECO:0000259" key="7">
    <source>
        <dbReference type="Pfam" id="PF24861"/>
    </source>
</evidence>
<dbReference type="PANTHER" id="PTHR45839">
    <property type="match status" value="1"/>
</dbReference>
<dbReference type="InterPro" id="IPR056735">
    <property type="entry name" value="SUS_N"/>
</dbReference>
<evidence type="ECO:0000256" key="2">
    <source>
        <dbReference type="ARBA" id="ARBA00012540"/>
    </source>
</evidence>
<dbReference type="OrthoDB" id="1721603at2759"/>
<comment type="catalytic activity">
    <reaction evidence="5">
        <text>an NDP-alpha-D-glucose + D-fructose = a ribonucleoside 5'-diphosphate + sucrose + H(+)</text>
        <dbReference type="Rhea" id="RHEA:16241"/>
        <dbReference type="ChEBI" id="CHEBI:15378"/>
        <dbReference type="ChEBI" id="CHEBI:17992"/>
        <dbReference type="ChEBI" id="CHEBI:37721"/>
        <dbReference type="ChEBI" id="CHEBI:57930"/>
        <dbReference type="ChEBI" id="CHEBI:76533"/>
        <dbReference type="EC" id="2.4.1.13"/>
    </reaction>
</comment>
<organism evidence="8 9">
    <name type="scientific">Striga asiatica</name>
    <name type="common">Asiatic witchweed</name>
    <name type="synonym">Buchnera asiatica</name>
    <dbReference type="NCBI Taxonomy" id="4170"/>
    <lineage>
        <taxon>Eukaryota</taxon>
        <taxon>Viridiplantae</taxon>
        <taxon>Streptophyta</taxon>
        <taxon>Embryophyta</taxon>
        <taxon>Tracheophyta</taxon>
        <taxon>Spermatophyta</taxon>
        <taxon>Magnoliopsida</taxon>
        <taxon>eudicotyledons</taxon>
        <taxon>Gunneridae</taxon>
        <taxon>Pentapetalae</taxon>
        <taxon>asterids</taxon>
        <taxon>lamiids</taxon>
        <taxon>Lamiales</taxon>
        <taxon>Orobanchaceae</taxon>
        <taxon>Buchnereae</taxon>
        <taxon>Striga</taxon>
    </lineage>
</organism>
<dbReference type="Pfam" id="PF24861">
    <property type="entry name" value="SUS_N"/>
    <property type="match status" value="1"/>
</dbReference>
<evidence type="ECO:0000259" key="6">
    <source>
        <dbReference type="Pfam" id="PF00862"/>
    </source>
</evidence>
<gene>
    <name evidence="8" type="ORF">STAS_13043</name>
</gene>